<evidence type="ECO:0000256" key="7">
    <source>
        <dbReference type="ARBA" id="ARBA00023136"/>
    </source>
</evidence>
<dbReference type="EMBL" id="BMPZ01000005">
    <property type="protein sequence ID" value="GGI83818.1"/>
    <property type="molecule type" value="Genomic_DNA"/>
</dbReference>
<accession>A0A917NAL4</accession>
<evidence type="ECO:0000256" key="1">
    <source>
        <dbReference type="ARBA" id="ARBA00004651"/>
    </source>
</evidence>
<name>A0A917NAL4_9GAMM</name>
<feature type="transmembrane region" description="Helical" evidence="8">
    <location>
        <begin position="200"/>
        <end position="221"/>
    </location>
</feature>
<organism evidence="9 10">
    <name type="scientific">Shewanella gelidii</name>
    <dbReference type="NCBI Taxonomy" id="1642821"/>
    <lineage>
        <taxon>Bacteria</taxon>
        <taxon>Pseudomonadati</taxon>
        <taxon>Pseudomonadota</taxon>
        <taxon>Gammaproteobacteria</taxon>
        <taxon>Alteromonadales</taxon>
        <taxon>Shewanellaceae</taxon>
        <taxon>Shewanella</taxon>
    </lineage>
</organism>
<evidence type="ECO:0000313" key="10">
    <source>
        <dbReference type="Proteomes" id="UP000613743"/>
    </source>
</evidence>
<feature type="transmembrane region" description="Helical" evidence="8">
    <location>
        <begin position="33"/>
        <end position="50"/>
    </location>
</feature>
<evidence type="ECO:0000256" key="4">
    <source>
        <dbReference type="ARBA" id="ARBA00022475"/>
    </source>
</evidence>
<dbReference type="AlphaFoldDB" id="A0A917NAL4"/>
<dbReference type="PANTHER" id="PTHR36838">
    <property type="entry name" value="AUXIN EFFLUX CARRIER FAMILY PROTEIN"/>
    <property type="match status" value="1"/>
</dbReference>
<feature type="transmembrane region" description="Helical" evidence="8">
    <location>
        <begin position="62"/>
        <end position="83"/>
    </location>
</feature>
<dbReference type="Pfam" id="PF03547">
    <property type="entry name" value="Mem_trans"/>
    <property type="match status" value="1"/>
</dbReference>
<feature type="transmembrane region" description="Helical" evidence="8">
    <location>
        <begin position="166"/>
        <end position="188"/>
    </location>
</feature>
<dbReference type="Gene3D" id="1.20.1530.20">
    <property type="match status" value="1"/>
</dbReference>
<dbReference type="RefSeq" id="WP_188920712.1">
    <property type="nucleotide sequence ID" value="NZ_BMPZ01000005.1"/>
</dbReference>
<evidence type="ECO:0000313" key="9">
    <source>
        <dbReference type="EMBL" id="GGI83818.1"/>
    </source>
</evidence>
<protein>
    <submittedName>
        <fullName evidence="9">Transporter</fullName>
    </submittedName>
</protein>
<keyword evidence="5 8" id="KW-0812">Transmembrane</keyword>
<keyword evidence="4" id="KW-1003">Cell membrane</keyword>
<keyword evidence="6 8" id="KW-1133">Transmembrane helix</keyword>
<feature type="transmembrane region" description="Helical" evidence="8">
    <location>
        <begin position="133"/>
        <end position="154"/>
    </location>
</feature>
<dbReference type="PANTHER" id="PTHR36838:SF3">
    <property type="entry name" value="TRANSPORTER AUXIN EFFLUX CARRIER EC FAMILY"/>
    <property type="match status" value="1"/>
</dbReference>
<keyword evidence="7 8" id="KW-0472">Membrane</keyword>
<comment type="subcellular location">
    <subcellularLocation>
        <location evidence="1">Cell membrane</location>
        <topology evidence="1">Multi-pass membrane protein</topology>
    </subcellularLocation>
</comment>
<keyword evidence="10" id="KW-1185">Reference proteome</keyword>
<dbReference type="Proteomes" id="UP000613743">
    <property type="component" value="Unassembled WGS sequence"/>
</dbReference>
<comment type="caution">
    <text evidence="9">The sequence shown here is derived from an EMBL/GenBank/DDBJ whole genome shotgun (WGS) entry which is preliminary data.</text>
</comment>
<evidence type="ECO:0000256" key="3">
    <source>
        <dbReference type="ARBA" id="ARBA00022448"/>
    </source>
</evidence>
<evidence type="ECO:0000256" key="8">
    <source>
        <dbReference type="SAM" id="Phobius"/>
    </source>
</evidence>
<dbReference type="GO" id="GO:0005886">
    <property type="term" value="C:plasma membrane"/>
    <property type="evidence" value="ECO:0007669"/>
    <property type="project" value="UniProtKB-SubCell"/>
</dbReference>
<sequence length="313" mass="33908">MSVFAVIFPLLFLVGLGYGLTRSKKFNQEQITGISRFAFNISIPAFLFINMARADLSQSIHFATMLTFYVPVLLVYCFGYFIGRWQSQPHDISNQAPQRARNAVYALGCSYSNTVLVGLPIIVAALGERMMGVVFVIITFHSALLFALTFLLSASGRQQGGVWQTFGRSMLLNPVVLSIGLGLGVNALNIPIADELDKALSLLAAPAIACALFVLGANLSFYRVSSAWQGAVIASTMKLAILPAFVYGMGKWVTMIEPQMLAVVVLMSASPLGVNSYLIASKIQAHQKLLGSTVVLSTVLCVVSYAFWLSLFI</sequence>
<evidence type="ECO:0000256" key="6">
    <source>
        <dbReference type="ARBA" id="ARBA00022989"/>
    </source>
</evidence>
<dbReference type="InterPro" id="IPR004776">
    <property type="entry name" value="Mem_transp_PIN-like"/>
</dbReference>
<gene>
    <name evidence="9" type="ORF">GCM10009332_21330</name>
</gene>
<evidence type="ECO:0000256" key="2">
    <source>
        <dbReference type="ARBA" id="ARBA00010145"/>
    </source>
</evidence>
<dbReference type="InterPro" id="IPR038770">
    <property type="entry name" value="Na+/solute_symporter_sf"/>
</dbReference>
<proteinExistence type="inferred from homology"/>
<dbReference type="GO" id="GO:0055085">
    <property type="term" value="P:transmembrane transport"/>
    <property type="evidence" value="ECO:0007669"/>
    <property type="project" value="InterPro"/>
</dbReference>
<evidence type="ECO:0000256" key="5">
    <source>
        <dbReference type="ARBA" id="ARBA00022692"/>
    </source>
</evidence>
<reference evidence="9" key="1">
    <citation type="journal article" date="2014" name="Int. J. Syst. Evol. Microbiol.">
        <title>Complete genome sequence of Corynebacterium casei LMG S-19264T (=DSM 44701T), isolated from a smear-ripened cheese.</title>
        <authorList>
            <consortium name="US DOE Joint Genome Institute (JGI-PGF)"/>
            <person name="Walter F."/>
            <person name="Albersmeier A."/>
            <person name="Kalinowski J."/>
            <person name="Ruckert C."/>
        </authorList>
    </citation>
    <scope>NUCLEOTIDE SEQUENCE</scope>
    <source>
        <strain evidence="9">JCM 30804</strain>
    </source>
</reference>
<comment type="similarity">
    <text evidence="2">Belongs to the auxin efflux carrier (TC 2.A.69) family.</text>
</comment>
<keyword evidence="3" id="KW-0813">Transport</keyword>
<feature type="transmembrane region" description="Helical" evidence="8">
    <location>
        <begin position="227"/>
        <end position="248"/>
    </location>
</feature>
<feature type="transmembrane region" description="Helical" evidence="8">
    <location>
        <begin position="260"/>
        <end position="280"/>
    </location>
</feature>
<feature type="transmembrane region" description="Helical" evidence="8">
    <location>
        <begin position="103"/>
        <end position="126"/>
    </location>
</feature>
<feature type="transmembrane region" description="Helical" evidence="8">
    <location>
        <begin position="292"/>
        <end position="312"/>
    </location>
</feature>
<reference evidence="9" key="2">
    <citation type="submission" date="2020-09" db="EMBL/GenBank/DDBJ databases">
        <authorList>
            <person name="Sun Q."/>
            <person name="Ohkuma M."/>
        </authorList>
    </citation>
    <scope>NUCLEOTIDE SEQUENCE</scope>
    <source>
        <strain evidence="9">JCM 30804</strain>
    </source>
</reference>